<dbReference type="PANTHER" id="PTHR43752:SF2">
    <property type="entry name" value="BNR_ASP-BOX REPEAT FAMILY PROTEIN"/>
    <property type="match status" value="1"/>
</dbReference>
<dbReference type="InterPro" id="IPR011040">
    <property type="entry name" value="Sialidase"/>
</dbReference>
<dbReference type="Proteomes" id="UP000178606">
    <property type="component" value="Unassembled WGS sequence"/>
</dbReference>
<proteinExistence type="predicted"/>
<gene>
    <name evidence="2" type="ORF">A3F84_19330</name>
</gene>
<accession>A0A1F6CPU0</accession>
<dbReference type="EMBL" id="MFKF01000193">
    <property type="protein sequence ID" value="OGG51168.1"/>
    <property type="molecule type" value="Genomic_DNA"/>
</dbReference>
<evidence type="ECO:0000313" key="2">
    <source>
        <dbReference type="EMBL" id="OGG51168.1"/>
    </source>
</evidence>
<organism evidence="2 3">
    <name type="scientific">Handelsmanbacteria sp. (strain RIFCSPLOWO2_12_FULL_64_10)</name>
    <dbReference type="NCBI Taxonomy" id="1817868"/>
    <lineage>
        <taxon>Bacteria</taxon>
        <taxon>Candidatus Handelsmaniibacteriota</taxon>
    </lineage>
</organism>
<dbReference type="AlphaFoldDB" id="A0A1F6CPU0"/>
<reference evidence="2 3" key="1">
    <citation type="journal article" date="2016" name="Nat. Commun.">
        <title>Thousands of microbial genomes shed light on interconnected biogeochemical processes in an aquifer system.</title>
        <authorList>
            <person name="Anantharaman K."/>
            <person name="Brown C.T."/>
            <person name="Hug L.A."/>
            <person name="Sharon I."/>
            <person name="Castelle C.J."/>
            <person name="Probst A.J."/>
            <person name="Thomas B.C."/>
            <person name="Singh A."/>
            <person name="Wilkins M.J."/>
            <person name="Karaoz U."/>
            <person name="Brodie E.L."/>
            <person name="Williams K.H."/>
            <person name="Hubbard S.S."/>
            <person name="Banfield J.F."/>
        </authorList>
    </citation>
    <scope>NUCLEOTIDE SEQUENCE [LARGE SCALE GENOMIC DNA]</scope>
    <source>
        <strain evidence="3">RIFCSPLOWO2_12_FULL_64_10</strain>
    </source>
</reference>
<feature type="domain" description="Sialidase" evidence="1">
    <location>
        <begin position="30"/>
        <end position="303"/>
    </location>
</feature>
<comment type="caution">
    <text evidence="2">The sequence shown here is derived from an EMBL/GenBank/DDBJ whole genome shotgun (WGS) entry which is preliminary data.</text>
</comment>
<dbReference type="CDD" id="cd15482">
    <property type="entry name" value="Sialidase_non-viral"/>
    <property type="match status" value="1"/>
</dbReference>
<sequence length="340" mass="37473">MSIHLWEPVAEPSERFPACHCSVIQELKGGDLLVGYYAGSGEARPDAAYGVARRRAGASGFDPLQVVADTPGKPEGNGILFQNRNGAVLLIYGTMHGRLDGPAGPGVRWRTCDLRMKKSDDSGETWSPVRMIEEDLGHVPRCKPIRLRSGEILFGTEYRDGNSRIWASGDEGETWKIVGSIPGERNQHPSLIERSDGSVLALLRPSGGQRCVLQSVSTDAGRTWSLAERTSLPSPFAALDAVRLSDGRIALAWNRNPEARNPLTLALSEDDGRTWPHFRDLVKGEGQFHYPALIETRDGLLHLTFTNNRRTIDHLVLSPDWITGQGEDLPLWDGTGRRLR</sequence>
<dbReference type="SUPFAM" id="SSF50939">
    <property type="entry name" value="Sialidases"/>
    <property type="match status" value="1"/>
</dbReference>
<evidence type="ECO:0000259" key="1">
    <source>
        <dbReference type="Pfam" id="PF13088"/>
    </source>
</evidence>
<dbReference type="Gene3D" id="2.120.10.10">
    <property type="match status" value="1"/>
</dbReference>
<evidence type="ECO:0000313" key="3">
    <source>
        <dbReference type="Proteomes" id="UP000178606"/>
    </source>
</evidence>
<dbReference type="InterPro" id="IPR036278">
    <property type="entry name" value="Sialidase_sf"/>
</dbReference>
<protein>
    <recommendedName>
        <fullName evidence="1">Sialidase domain-containing protein</fullName>
    </recommendedName>
</protein>
<name>A0A1F6CPU0_HANXR</name>
<dbReference type="PANTHER" id="PTHR43752">
    <property type="entry name" value="BNR/ASP-BOX REPEAT FAMILY PROTEIN"/>
    <property type="match status" value="1"/>
</dbReference>
<dbReference type="Pfam" id="PF13088">
    <property type="entry name" value="BNR_2"/>
    <property type="match status" value="1"/>
</dbReference>